<protein>
    <submittedName>
        <fullName evidence="2">Integral membrane protein</fullName>
    </submittedName>
</protein>
<evidence type="ECO:0000256" key="1">
    <source>
        <dbReference type="SAM" id="Phobius"/>
    </source>
</evidence>
<comment type="caution">
    <text evidence="2">The sequence shown here is derived from an EMBL/GenBank/DDBJ whole genome shotgun (WGS) entry which is preliminary data.</text>
</comment>
<feature type="transmembrane region" description="Helical" evidence="1">
    <location>
        <begin position="126"/>
        <end position="150"/>
    </location>
</feature>
<proteinExistence type="predicted"/>
<dbReference type="Proteomes" id="UP000052013">
    <property type="component" value="Unassembled WGS sequence"/>
</dbReference>
<organism evidence="2 3">
    <name type="scientific">Lentilactobacillus diolivorans DSM 14421</name>
    <dbReference type="NCBI Taxonomy" id="1423739"/>
    <lineage>
        <taxon>Bacteria</taxon>
        <taxon>Bacillati</taxon>
        <taxon>Bacillota</taxon>
        <taxon>Bacilli</taxon>
        <taxon>Lactobacillales</taxon>
        <taxon>Lactobacillaceae</taxon>
        <taxon>Lentilactobacillus</taxon>
    </lineage>
</organism>
<feature type="transmembrane region" description="Helical" evidence="1">
    <location>
        <begin position="94"/>
        <end position="114"/>
    </location>
</feature>
<gene>
    <name evidence="2" type="ORF">FC85_GL001758</name>
</gene>
<sequence>MHMTSSHRLTPQRLVLLSLFIAIIIVQSIVPFWGYITVGVVSITLIQLTVAISAILLGSRAGVLTGFAWGLLSFIRSWTSPASPLAVLMFHNPFIAILPRMLVGLFAGIVYNMIRKRKGQVLAASLAGLTASVTNTILVLGLSAIFFIGFHATMGSISGGQWLWILVGIGTNNGIFEGIFSFIVTPIIVTPLLRSSHFKHLLQGD</sequence>
<name>A0A0R1S2L7_9LACO</name>
<dbReference type="Gene3D" id="1.10.1760.20">
    <property type="match status" value="1"/>
</dbReference>
<evidence type="ECO:0000313" key="2">
    <source>
        <dbReference type="EMBL" id="KRL62889.1"/>
    </source>
</evidence>
<feature type="transmembrane region" description="Helical" evidence="1">
    <location>
        <begin position="162"/>
        <end position="189"/>
    </location>
</feature>
<feature type="transmembrane region" description="Helical" evidence="1">
    <location>
        <begin position="61"/>
        <end position="79"/>
    </location>
</feature>
<keyword evidence="1" id="KW-0812">Transmembrane</keyword>
<feature type="transmembrane region" description="Helical" evidence="1">
    <location>
        <begin position="12"/>
        <end position="30"/>
    </location>
</feature>
<dbReference type="EMBL" id="AZEY01000105">
    <property type="protein sequence ID" value="KRL62889.1"/>
    <property type="molecule type" value="Genomic_DNA"/>
</dbReference>
<dbReference type="AlphaFoldDB" id="A0A0R1S2L7"/>
<dbReference type="GO" id="GO:0022857">
    <property type="term" value="F:transmembrane transporter activity"/>
    <property type="evidence" value="ECO:0007669"/>
    <property type="project" value="InterPro"/>
</dbReference>
<keyword evidence="1" id="KW-1133">Transmembrane helix</keyword>
<keyword evidence="1" id="KW-0472">Membrane</keyword>
<dbReference type="PATRIC" id="fig|1423739.3.peg.1841"/>
<dbReference type="RefSeq" id="WP_057866062.1">
    <property type="nucleotide sequence ID" value="NZ_AZEY01000105.1"/>
</dbReference>
<evidence type="ECO:0000313" key="3">
    <source>
        <dbReference type="Proteomes" id="UP000052013"/>
    </source>
</evidence>
<dbReference type="STRING" id="1423739.FC85_GL001758"/>
<dbReference type="InterPro" id="IPR024529">
    <property type="entry name" value="ECF_trnsprt_substrate-spec"/>
</dbReference>
<accession>A0A0R1S2L7</accession>
<reference evidence="2 3" key="1">
    <citation type="journal article" date="2015" name="Genome Announc.">
        <title>Expanding the biotechnology potential of lactobacilli through comparative genomics of 213 strains and associated genera.</title>
        <authorList>
            <person name="Sun Z."/>
            <person name="Harris H.M."/>
            <person name="McCann A."/>
            <person name="Guo C."/>
            <person name="Argimon S."/>
            <person name="Zhang W."/>
            <person name="Yang X."/>
            <person name="Jeffery I.B."/>
            <person name="Cooney J.C."/>
            <person name="Kagawa T.F."/>
            <person name="Liu W."/>
            <person name="Song Y."/>
            <person name="Salvetti E."/>
            <person name="Wrobel A."/>
            <person name="Rasinkangas P."/>
            <person name="Parkhill J."/>
            <person name="Rea M.C."/>
            <person name="O'Sullivan O."/>
            <person name="Ritari J."/>
            <person name="Douillard F.P."/>
            <person name="Paul Ross R."/>
            <person name="Yang R."/>
            <person name="Briner A.E."/>
            <person name="Felis G.E."/>
            <person name="de Vos W.M."/>
            <person name="Barrangou R."/>
            <person name="Klaenhammer T.R."/>
            <person name="Caufield P.W."/>
            <person name="Cui Y."/>
            <person name="Zhang H."/>
            <person name="O'Toole P.W."/>
        </authorList>
    </citation>
    <scope>NUCLEOTIDE SEQUENCE [LARGE SCALE GENOMIC DNA]</scope>
    <source>
        <strain evidence="2 3">DSM 14421</strain>
    </source>
</reference>
<dbReference type="Pfam" id="PF12822">
    <property type="entry name" value="ECF_trnsprt"/>
    <property type="match status" value="1"/>
</dbReference>